<reference evidence="8 11" key="8">
    <citation type="journal article" date="2007" name="Science">
        <title>The Release 5.1 annotation of Drosophila melanogaster heterochromatin.</title>
        <authorList>
            <person name="Smith C.D."/>
            <person name="Shu S."/>
            <person name="Mungall C.J."/>
            <person name="Karpen G.H."/>
        </authorList>
    </citation>
    <scope>NUCLEOTIDE SEQUENCE [LARGE SCALE GENOMIC DNA]</scope>
    <source>
        <strain evidence="11">Berkeley</strain>
    </source>
</reference>
<dbReference type="Gene3D" id="3.40.50.300">
    <property type="entry name" value="P-loop containing nucleotide triphosphate hydrolases"/>
    <property type="match status" value="1"/>
</dbReference>
<evidence type="ECO:0000256" key="5">
    <source>
        <dbReference type="SAM" id="MobiDB-lite"/>
    </source>
</evidence>
<reference evidence="8 11" key="9">
    <citation type="journal article" date="2007" name="Science">
        <title>Sequence finishing and mapping of Drosophila melanogaster heterochromatin.</title>
        <authorList>
            <person name="Hoskins R.A."/>
            <person name="Carlson J.W."/>
            <person name="Kennedy C."/>
            <person name="Acevedo D."/>
            <person name="Evans-Holm M."/>
            <person name="Frise E."/>
            <person name="Wan K.H."/>
            <person name="Park S."/>
            <person name="Mendez-Lago M."/>
            <person name="Rossi F."/>
            <person name="Villasante A."/>
            <person name="Dimitri P."/>
            <person name="Karpen G.H."/>
            <person name="Celniker S.E."/>
        </authorList>
    </citation>
    <scope>NUCLEOTIDE SEQUENCE [LARGE SCALE GENOMIC DNA]</scope>
    <source>
        <strain evidence="11">Berkeley</strain>
    </source>
</reference>
<dbReference type="SMART" id="SM00487">
    <property type="entry name" value="DEXDc"/>
    <property type="match status" value="1"/>
</dbReference>
<dbReference type="EMBL" id="AE014297">
    <property type="protein sequence ID" value="AFH06293.1"/>
    <property type="molecule type" value="Genomic_DNA"/>
</dbReference>
<dbReference type="BioGRID-ORCS" id="40938">
    <property type="hits" value="0 hits in 1 CRISPR screen"/>
</dbReference>
<gene>
    <name evidence="8" type="primary">Dmel\CG10445</name>
    <name evidence="8 10" type="ORF">CG10445</name>
    <name evidence="8" type="ORF">Dmel_CG10445</name>
</gene>
<reference evidence="8 11" key="6">
    <citation type="journal article" date="2005" name="PLoS Comput. Biol.">
        <title>Combined evidence annotation of transposable elements in genome sequences.</title>
        <authorList>
            <person name="Quesneville H."/>
            <person name="Bergman C.M."/>
            <person name="Andrieu O."/>
            <person name="Autard D."/>
            <person name="Nouaud D."/>
            <person name="Ashburner M."/>
            <person name="Anxolabehere D."/>
        </authorList>
    </citation>
    <scope>NUCLEOTIDE SEQUENCE [LARGE SCALE GENOMIC DNA]</scope>
    <source>
        <strain evidence="11">Berkeley</strain>
    </source>
</reference>
<dbReference type="PANTHER" id="PTHR45626">
    <property type="entry name" value="TRANSCRIPTION TERMINATION FACTOR 2-RELATED"/>
    <property type="match status" value="1"/>
</dbReference>
<dbReference type="GO" id="GO:0016887">
    <property type="term" value="F:ATP hydrolysis activity"/>
    <property type="evidence" value="ECO:0000250"/>
    <property type="project" value="FlyBase"/>
</dbReference>
<dbReference type="GO" id="GO:0006281">
    <property type="term" value="P:DNA repair"/>
    <property type="evidence" value="ECO:0000318"/>
    <property type="project" value="GO_Central"/>
</dbReference>
<reference evidence="11" key="2">
    <citation type="journal article" date="2002" name="Genome Biol.">
        <title>Finishing a whole-genome shotgun: release 3 of the Drosophila melanogaster euchromatic genome sequence.</title>
        <authorList>
            <person name="Celniker S.E."/>
            <person name="Wheeler D.A."/>
            <person name="Kronmiller B."/>
            <person name="Carlson J.W."/>
            <person name="Halpern A."/>
            <person name="Patel S."/>
            <person name="Adams M."/>
            <person name="Champe M."/>
            <person name="Dugan S.P."/>
            <person name="Frise E."/>
            <person name="Hodgson A."/>
            <person name="George R.A."/>
            <person name="Hoskins R.A."/>
            <person name="Laverty T."/>
            <person name="Muzny D.M."/>
            <person name="Nelson C.R."/>
            <person name="Pacleb J.M."/>
            <person name="Park S."/>
            <person name="Pfeiffer B.D."/>
            <person name="Richards S."/>
            <person name="Sodergren E.J."/>
            <person name="Svirskas R."/>
            <person name="Tabor P.E."/>
            <person name="Wan K."/>
            <person name="Stapleton M."/>
            <person name="Sutton G.G."/>
            <person name="Venter C."/>
            <person name="Weinstock G."/>
            <person name="Scherer S.E."/>
            <person name="Myers E.W."/>
            <person name="Gibbs R.A."/>
            <person name="Rubin G.M."/>
        </authorList>
    </citation>
    <scope>NUCLEOTIDE SEQUENCE [LARGE SCALE GENOMIC DNA]</scope>
    <source>
        <strain evidence="11">Berkeley</strain>
    </source>
</reference>
<reference evidence="8" key="7">
    <citation type="submission" date="2006-08" db="EMBL/GenBank/DDBJ databases">
        <authorList>
            <person name="Celniker S."/>
            <person name="Carlson J."/>
            <person name="Wan K."/>
            <person name="Frise E."/>
            <person name="Hoskins R."/>
            <person name="Park S."/>
            <person name="Svirskas R."/>
            <person name="Rubin G."/>
        </authorList>
    </citation>
    <scope>NUCLEOTIDE SEQUENCE</scope>
</reference>
<dbReference type="EMBL" id="AE014297">
    <property type="protein sequence ID" value="AAF54166.2"/>
    <property type="molecule type" value="Genomic_DNA"/>
</dbReference>
<evidence type="ECO:0000256" key="1">
    <source>
        <dbReference type="ARBA" id="ARBA00022741"/>
    </source>
</evidence>
<name>Q9VHY2_DROME</name>
<dbReference type="GO" id="GO:0000381">
    <property type="term" value="P:regulation of alternative mRNA splicing, via spliceosome"/>
    <property type="evidence" value="ECO:0007001"/>
    <property type="project" value="FlyBase"/>
</dbReference>
<dbReference type="Proteomes" id="UP000000803">
    <property type="component" value="Chromosome 3R"/>
</dbReference>
<keyword evidence="4" id="KW-0175">Coiled coil</keyword>
<dbReference type="GeneID" id="40938"/>
<accession>Q9VHY2</accession>
<dbReference type="InterPro" id="IPR049730">
    <property type="entry name" value="SNF2/RAD54-like_C"/>
</dbReference>
<dbReference type="SMART" id="SM00490">
    <property type="entry name" value="HELICc"/>
    <property type="match status" value="1"/>
</dbReference>
<dbReference type="AGR" id="FB:FBgn0037531"/>
<dbReference type="PaxDb" id="7227-FBpp0293247"/>
<reference evidence="8" key="11">
    <citation type="journal article" date="2015" name="G3 (Bethesda)">
        <title>Gene Model Annotations for Drosophila melanogaster: The Rule-Benders.</title>
        <authorList>
            <consortium name="FlyBase Consortium"/>
            <person name="Crosby M.A."/>
            <person name="Gramates L.S."/>
            <person name="Dos Santos G."/>
            <person name="Matthews B.B."/>
            <person name="St Pierre S.E."/>
            <person name="Zhou P."/>
            <person name="Schroeder A.J."/>
            <person name="Falls K."/>
            <person name="Emmert D.B."/>
            <person name="Russo S.M."/>
            <person name="Gelbart W.M."/>
            <person name="null"/>
        </authorList>
    </citation>
    <scope>NUCLEOTIDE SEQUENCE</scope>
</reference>
<feature type="compositionally biased region" description="Polar residues" evidence="5">
    <location>
        <begin position="1"/>
        <end position="25"/>
    </location>
</feature>
<evidence type="ECO:0000259" key="7">
    <source>
        <dbReference type="PROSITE" id="PS51194"/>
    </source>
</evidence>
<evidence type="ECO:0000313" key="8">
    <source>
        <dbReference type="EMBL" id="AAF54166.2"/>
    </source>
</evidence>
<dbReference type="FunCoup" id="Q9VHY2">
    <property type="interactions" value="742"/>
</dbReference>
<dbReference type="GO" id="GO:0140658">
    <property type="term" value="F:ATP-dependent chromatin remodeler activity"/>
    <property type="evidence" value="ECO:0000303"/>
    <property type="project" value="FlyBase"/>
</dbReference>
<keyword evidence="2" id="KW-0378">Hydrolase</keyword>
<evidence type="ECO:0000256" key="3">
    <source>
        <dbReference type="ARBA" id="ARBA00022840"/>
    </source>
</evidence>
<dbReference type="UCSC" id="CG10445-RA">
    <property type="organism name" value="d. melanogaster"/>
</dbReference>
<dbReference type="InterPro" id="IPR050628">
    <property type="entry name" value="SNF2_RAD54_helicase_TF"/>
</dbReference>
<dbReference type="AlphaFoldDB" id="Q9VHY2"/>
<evidence type="ECO:0000313" key="10">
    <source>
        <dbReference type="FlyBase" id="FBgn0037531"/>
    </source>
</evidence>
<dbReference type="Pfam" id="PF00176">
    <property type="entry name" value="SNF2-rel_dom"/>
    <property type="match status" value="1"/>
</dbReference>
<dbReference type="eggNOG" id="KOG4439">
    <property type="taxonomic scope" value="Eukaryota"/>
</dbReference>
<dbReference type="STRING" id="7227.FBpp0293247"/>
<dbReference type="GO" id="GO:0005634">
    <property type="term" value="C:nucleus"/>
    <property type="evidence" value="ECO:0000318"/>
    <property type="project" value="GO_Central"/>
</dbReference>
<dbReference type="InterPro" id="IPR038718">
    <property type="entry name" value="SNF2-like_sf"/>
</dbReference>
<feature type="coiled-coil region" evidence="4">
    <location>
        <begin position="66"/>
        <end position="127"/>
    </location>
</feature>
<protein>
    <submittedName>
        <fullName evidence="8">Uncharacterized protein, isoform C</fullName>
    </submittedName>
    <submittedName>
        <fullName evidence="9">Uncharacterized protein, isoform D</fullName>
    </submittedName>
</protein>
<reference evidence="11" key="4">
    <citation type="journal article" date="2002" name="Genome Biol.">
        <title>The transposable elements of the Drosophila melanogaster euchromatin: a genomics perspective.</title>
        <authorList>
            <person name="Kaminker J.S."/>
            <person name="Bergman C.M."/>
            <person name="Kronmiller B."/>
            <person name="Carlson J."/>
            <person name="Svirskas R."/>
            <person name="Patel S."/>
            <person name="Frise E."/>
            <person name="Wheeler D.A."/>
            <person name="Lewis S.E."/>
            <person name="Rubin G.M."/>
            <person name="Ashburner M."/>
            <person name="Celniker S.E."/>
        </authorList>
    </citation>
    <scope>NUCLEOTIDE SEQUENCE [LARGE SCALE GENOMIC DNA]</scope>
    <source>
        <strain evidence="11">Berkeley</strain>
    </source>
</reference>
<reference evidence="8" key="14">
    <citation type="submission" date="2024-06" db="EMBL/GenBank/DDBJ databases">
        <title>Drosophila melanogaster release 4 sequence.</title>
        <authorList>
            <consortium name="Berkeley Drosophila Genome Project"/>
            <person name="Celniker S."/>
            <person name="Carlson J."/>
            <person name="Wan K."/>
            <person name="Pfeiffer B."/>
            <person name="Frise E."/>
            <person name="George R."/>
            <person name="Hoskins R."/>
            <person name="Stapleton M."/>
            <person name="Pacleb J."/>
            <person name="Park S."/>
            <person name="Svirskas R."/>
            <person name="Smith E."/>
            <person name="Yu C."/>
            <person name="Rubin G."/>
        </authorList>
    </citation>
    <scope>NUCLEOTIDE SEQUENCE</scope>
</reference>
<reference evidence="8" key="13">
    <citation type="submission" date="2023-12" db="EMBL/GenBank/DDBJ databases">
        <authorList>
            <consortium name="FlyBase"/>
        </authorList>
    </citation>
    <scope>NUCLEOTIDE SEQUENCE</scope>
</reference>
<evidence type="ECO:0000256" key="4">
    <source>
        <dbReference type="SAM" id="Coils"/>
    </source>
</evidence>
<dbReference type="ExpressionAtlas" id="Q9VHY2">
    <property type="expression patterns" value="baseline and differential"/>
</dbReference>
<dbReference type="InterPro" id="IPR001650">
    <property type="entry name" value="Helicase_C-like"/>
</dbReference>
<dbReference type="InterPro" id="IPR000330">
    <property type="entry name" value="SNF2_N"/>
</dbReference>
<dbReference type="IntAct" id="Q9VHY2">
    <property type="interactions" value="4"/>
</dbReference>
<feature type="domain" description="Helicase ATP-binding" evidence="6">
    <location>
        <begin position="372"/>
        <end position="501"/>
    </location>
</feature>
<evidence type="ECO:0000259" key="6">
    <source>
        <dbReference type="PROSITE" id="PS51192"/>
    </source>
</evidence>
<reference evidence="8" key="12">
    <citation type="journal article" date="2015" name="Genome Res.">
        <title>The Release 6 reference sequence of the Drosophila melanogaster genome.</title>
        <authorList>
            <person name="Hoskins R.A."/>
            <person name="Carlson J.W."/>
            <person name="Wan K.H."/>
            <person name="Park S."/>
            <person name="Mendez I."/>
            <person name="Galle S.E."/>
            <person name="Booth B.W."/>
            <person name="Pfeiffer B.D."/>
            <person name="George R.A."/>
            <person name="Svirskas R."/>
            <person name="Krzywinski M."/>
            <person name="Schein J."/>
            <person name="Accardo M.C."/>
            <person name="Damia E."/>
            <person name="Messina G."/>
            <person name="Mendez-Lago M."/>
            <person name="de Pablos B."/>
            <person name="Demakova O.V."/>
            <person name="Andreyeva E.N."/>
            <person name="Boldyreva L.V."/>
            <person name="Marra M."/>
            <person name="Carvalho A.B."/>
            <person name="Dimitri P."/>
            <person name="Villasante A."/>
            <person name="Zhimulev I.F."/>
            <person name="Rubin G.M."/>
            <person name="Karpen G.H."/>
            <person name="Celniker S.E."/>
        </authorList>
    </citation>
    <scope>NUCLEOTIDE SEQUENCE</scope>
</reference>
<dbReference type="OrthoDB" id="423559at2759"/>
<dbReference type="RefSeq" id="NP_001246974.1">
    <property type="nucleotide sequence ID" value="NM_001260045.1"/>
</dbReference>
<dbReference type="FlyBase" id="FBgn0037531">
    <property type="gene designation" value="CG10445"/>
</dbReference>
<feature type="domain" description="Helicase C-terminal" evidence="7">
    <location>
        <begin position="771"/>
        <end position="931"/>
    </location>
</feature>
<dbReference type="Bgee" id="FBgn0037531">
    <property type="expression patterns" value="Expressed in adult tracheocyte (Drosophila) in open tracheal system trachea and 28 other cell types or tissues"/>
</dbReference>
<dbReference type="GO" id="GO:0008094">
    <property type="term" value="F:ATP-dependent activity, acting on DNA"/>
    <property type="evidence" value="ECO:0000250"/>
    <property type="project" value="FlyBase"/>
</dbReference>
<dbReference type="Gene3D" id="3.40.50.10810">
    <property type="entry name" value="Tandem AAA-ATPase domain"/>
    <property type="match status" value="2"/>
</dbReference>
<dbReference type="InterPro" id="IPR027417">
    <property type="entry name" value="P-loop_NTPase"/>
</dbReference>
<dbReference type="OMA" id="CHPHLIN"/>
<organism evidence="8 11">
    <name type="scientific">Drosophila melanogaster</name>
    <name type="common">Fruit fly</name>
    <dbReference type="NCBI Taxonomy" id="7227"/>
    <lineage>
        <taxon>Eukaryota</taxon>
        <taxon>Metazoa</taxon>
        <taxon>Ecdysozoa</taxon>
        <taxon>Arthropoda</taxon>
        <taxon>Hexapoda</taxon>
        <taxon>Insecta</taxon>
        <taxon>Pterygota</taxon>
        <taxon>Neoptera</taxon>
        <taxon>Endopterygota</taxon>
        <taxon>Diptera</taxon>
        <taxon>Brachycera</taxon>
        <taxon>Muscomorpha</taxon>
        <taxon>Ephydroidea</taxon>
        <taxon>Drosophilidae</taxon>
        <taxon>Drosophila</taxon>
        <taxon>Sophophora</taxon>
    </lineage>
</organism>
<dbReference type="KEGG" id="dme:Dmel_CG10445"/>
<dbReference type="GO" id="GO:0005524">
    <property type="term" value="F:ATP binding"/>
    <property type="evidence" value="ECO:0007669"/>
    <property type="project" value="UniProtKB-KW"/>
</dbReference>
<sequence>MESSSPSDTTEIHKQSCSIQDQSSVPVPDSSGEINNWMEPEPVDSLELSGEYADNESAIFVSASEYNEKKAQIDQLVQKILTMEQQQRQLEENASETKELCDLKLHLEKLNARLEALGEFLDTLRLREDQQEIKIEDNSELVDHTEQPKWSNLYSGLNRYRQKANHTAAQFYQHKSNIIDSLKTLYEPIQPRPAIDDLEKQPALLLVRLLKHQQSCLKWMQFRERQKISGGILADDMGLGKTLSMIALILASEETKNRKREEKKKALTLKWTQEFNRVYCKEIRKISMFDDEEESGKEEEQYEPPEKRTCHVKTKKINQFRILDDDDNDAGDKAVVEDEQKDLLAKTPEPEVFSSDEEEEHLSNGRYPSANTLVVCPMSVMCQWAHEVASKVAQNAIRVLTFHGPNRHEIGIEAFRSYDLVITSYNLVVNELKRYGNTSPLFAVYWNRVILDEAHIIRNSKTNCCNSVCQLRAHCHWALTGTPVQNRGVDVFALLRFVNVPNFQDLQQWKKNLNESMLGHRRLNFIIKPLMLRRTKQKLQASGDMPALPSLKIELICVQLSKTEMAVYQILSAISKKIFTQFLLQREKGNSDLNYYSLERTPQFIAGHMSDERYNEIYERFLKSLGYNPGEKILGIYILVLLLRLRQFCCHPGLMIGMLRGALTAEDVQNVKVDASDVEGQLKMDVLAELDKFDETDSEDDCCDEEDSTRRDGNFKLEVIKDEIKEENVPWDSGDDLPTASSFEDQLDSARALKLLNPQNPIFQFIRPSAKLKMVIDKLEELLTGTNDKIIVTSQWVSYLAIVRKRLQDLSWETLDFNGQLTAKEREIVLRDFNANNEKRVLLLSLTAGGVGLNLNVANHMLIVDLHWNPQLERQAQDRIYRYGQTKPTFIYRYMCQDTVEQRIKSLQDCKLEIAKVVLPEEGGEVTKCVGGGLNLAELKKLFEM</sequence>
<keyword evidence="11" id="KW-1185">Reference proteome</keyword>
<reference evidence="8 11" key="1">
    <citation type="journal article" date="2000" name="Science">
        <title>The genome sequence of Drosophila melanogaster.</title>
        <authorList>
            <person name="Adams M.D."/>
            <person name="Celniker S.E."/>
            <person name="Holt R.A."/>
            <person name="Evans C.A."/>
            <person name="Gocayne J.D."/>
            <person name="Amanatides P.G."/>
            <person name="Scherer S.E."/>
            <person name="Li P.W."/>
            <person name="Hoskins R.A."/>
            <person name="Galle R.F."/>
            <person name="George R.A."/>
            <person name="Lewis S.E."/>
            <person name="Richards S."/>
            <person name="Ashburner M."/>
            <person name="Henderson S.N."/>
            <person name="Sutton G.G."/>
            <person name="Wortman J.R."/>
            <person name="Yandell M.D."/>
            <person name="Zhang Q."/>
            <person name="Chen L.X."/>
            <person name="Brandon R.C."/>
            <person name="Rogers Y.H."/>
            <person name="Blazej R.G."/>
            <person name="Champe M."/>
            <person name="Pfeiffer B.D."/>
            <person name="Wan K.H."/>
            <person name="Doyle C."/>
            <person name="Baxter E.G."/>
            <person name="Helt G."/>
            <person name="Nelson C.R."/>
            <person name="Gabor G.L."/>
            <person name="Abril J.F."/>
            <person name="Agbayani A."/>
            <person name="An H.J."/>
            <person name="Andrews-Pfannkoch C."/>
            <person name="Baldwin D."/>
            <person name="Ballew R.M."/>
            <person name="Basu A."/>
            <person name="Baxendale J."/>
            <person name="Bayraktaroglu L."/>
            <person name="Beasley E.M."/>
            <person name="Beeson K.Y."/>
            <person name="Benos P.V."/>
            <person name="Berman B.P."/>
            <person name="Bhandari D."/>
            <person name="Bolshakov S."/>
            <person name="Borkova D."/>
            <person name="Botchan M.R."/>
            <person name="Bouck J."/>
            <person name="Brokstein P."/>
            <person name="Brottier P."/>
            <person name="Burtis K.C."/>
            <person name="Busam D.A."/>
            <person name="Butler H."/>
            <person name="Cadieu E."/>
            <person name="Center A."/>
            <person name="Chandra I."/>
            <person name="Cherry J.M."/>
            <person name="Cawley S."/>
            <person name="Dahlke C."/>
            <person name="Davenport L.B."/>
            <person name="Davies P."/>
            <person name="de Pablos B."/>
            <person name="Delcher A."/>
            <person name="Deng Z."/>
            <person name="Mays A.D."/>
            <person name="Dew I."/>
            <person name="Dietz S.M."/>
            <person name="Dodson K."/>
            <person name="Doup L.E."/>
            <person name="Downes M."/>
            <person name="Dugan-Rocha S."/>
            <person name="Dunkov B.C."/>
            <person name="Dunn P."/>
            <person name="Durbin K.J."/>
            <person name="Evangelista C.C."/>
            <person name="Ferraz C."/>
            <person name="Ferriera S."/>
            <person name="Fleischmann W."/>
            <person name="Fosler C."/>
            <person name="Gabrielian A.E."/>
            <person name="Garg N.S."/>
            <person name="Gelbart W.M."/>
            <person name="Glasser K."/>
            <person name="Glodek A."/>
            <person name="Gong F."/>
            <person name="Gorrell J.H."/>
            <person name="Gu Z."/>
            <person name="Guan P."/>
            <person name="Harris M."/>
            <person name="Harris N.L."/>
            <person name="Harvey D."/>
            <person name="Heiman T.J."/>
            <person name="Hernandez J.R."/>
            <person name="Houck J."/>
            <person name="Hostin D."/>
            <person name="Houston K.A."/>
            <person name="Howland T.J."/>
            <person name="Wei M.H."/>
            <person name="Ibegwam C."/>
            <person name="Jalali M."/>
            <person name="Kalush F."/>
            <person name="Karpen G.H."/>
            <person name="Ke Z."/>
            <person name="Kennison J.A."/>
            <person name="Ketchum K.A."/>
            <person name="Kimmel B.E."/>
            <person name="Kodira C.D."/>
            <person name="Kraft C."/>
            <person name="Kravitz S."/>
            <person name="Kulp D."/>
            <person name="Lai Z."/>
            <person name="Lasko P."/>
            <person name="Lei Y."/>
            <person name="Levitsky A.A."/>
            <person name="Li J."/>
            <person name="Li Z."/>
            <person name="Liang Y."/>
            <person name="Lin X."/>
            <person name="Liu X."/>
            <person name="Mattei B."/>
            <person name="McIntosh T.C."/>
            <person name="McLeod M.P."/>
            <person name="McPherson D."/>
            <person name="Merkulov G."/>
            <person name="Milshina N.V."/>
            <person name="Mobarry C."/>
            <person name="Morris J."/>
            <person name="Moshrefi A."/>
            <person name="Mount S.M."/>
            <person name="Moy M."/>
            <person name="Murphy B."/>
            <person name="Murphy L."/>
            <person name="Muzny D.M."/>
            <person name="Nelson D.L."/>
            <person name="Nelson D.R."/>
            <person name="Nelson K.A."/>
            <person name="Nixon K."/>
            <person name="Nusskern D.R."/>
            <person name="Pacleb J.M."/>
            <person name="Palazzolo M."/>
            <person name="Pittman G.S."/>
            <person name="Pan S."/>
            <person name="Pollard J."/>
            <person name="Puri V."/>
            <person name="Reese M.G."/>
            <person name="Reinert K."/>
            <person name="Remington K."/>
            <person name="Saunders R.D."/>
            <person name="Scheeler F."/>
            <person name="Shen H."/>
            <person name="Shue B.C."/>
            <person name="Siden-Kiamos I."/>
            <person name="Simpson M."/>
            <person name="Skupski M.P."/>
            <person name="Smith T."/>
            <person name="Spier E."/>
            <person name="Spradling A.C."/>
            <person name="Stapleton M."/>
            <person name="Strong R."/>
            <person name="Sun E."/>
            <person name="Svirskas R."/>
            <person name="Tector C."/>
            <person name="Turner R."/>
            <person name="Venter E."/>
            <person name="Wang A.H."/>
            <person name="Wang X."/>
            <person name="Wang Z.Y."/>
            <person name="Wassarman D.A."/>
            <person name="Weinstock G.M."/>
            <person name="Weissenbach J."/>
            <person name="Williams S.M."/>
            <person name="WoodageT"/>
            <person name="Worley K.C."/>
            <person name="Wu D."/>
            <person name="Yang S."/>
            <person name="Yao Q.A."/>
            <person name="Ye J."/>
            <person name="Yeh R.F."/>
            <person name="Zaveri J.S."/>
            <person name="Zhan M."/>
            <person name="Zhang G."/>
            <person name="Zhao Q."/>
            <person name="Zheng L."/>
            <person name="Zheng X.H."/>
            <person name="Zhong F.N."/>
            <person name="Zhong W."/>
            <person name="Zhou X."/>
            <person name="Zhu S."/>
            <person name="Zhu X."/>
            <person name="Smith H.O."/>
            <person name="Gibbs R.A."/>
            <person name="Myers E.W."/>
            <person name="Rubin G.M."/>
            <person name="Venter J.C."/>
        </authorList>
    </citation>
    <scope>NUCLEOTIDE SEQUENCE [LARGE SCALE GENOMIC DNA]</scope>
    <source>
        <strain evidence="11">Berkeley</strain>
    </source>
</reference>
<dbReference type="InterPro" id="IPR014001">
    <property type="entry name" value="Helicase_ATP-bd"/>
</dbReference>
<reference evidence="11" key="3">
    <citation type="journal article" date="2002" name="Genome Biol.">
        <title>Annotation of the Drosophila melanogaster euchromatic genome: a systematic review.</title>
        <authorList>
            <person name="Misra S."/>
            <person name="Crosby M.A."/>
            <person name="Mungall C.J."/>
            <person name="Matthews B.B."/>
            <person name="Campbell K.S."/>
            <person name="Hradecky P."/>
            <person name="Huang Y."/>
            <person name="Kaminker J.S."/>
            <person name="Millburn G.H."/>
            <person name="Prochnik S.E."/>
            <person name="Smith C.D."/>
            <person name="Tupy J.L."/>
            <person name="Whitfied E.J."/>
            <person name="Bayraktaroglu L."/>
            <person name="Berman B.P."/>
            <person name="Bettencourt B.R."/>
            <person name="Celniker S.E."/>
            <person name="de Grey A.D."/>
            <person name="Drysdale R.A."/>
            <person name="Harris N.L."/>
            <person name="Richter J."/>
            <person name="Russo S."/>
            <person name="Schroeder A.J."/>
            <person name="Shu S.Q."/>
            <person name="Stapleton M."/>
            <person name="Yamada C."/>
            <person name="Ashburner M."/>
            <person name="Gelbart W.M."/>
            <person name="Rubin G.M."/>
            <person name="Lewis S.E."/>
        </authorList>
    </citation>
    <scope>GENOME REANNOTATION</scope>
    <source>
        <strain evidence="11">Berkeley</strain>
    </source>
</reference>
<evidence type="ECO:0000313" key="11">
    <source>
        <dbReference type="Proteomes" id="UP000000803"/>
    </source>
</evidence>
<dbReference type="SUPFAM" id="SSF52540">
    <property type="entry name" value="P-loop containing nucleoside triphosphate hydrolases"/>
    <property type="match status" value="2"/>
</dbReference>
<feature type="region of interest" description="Disordered" evidence="5">
    <location>
        <begin position="1"/>
        <end position="41"/>
    </location>
</feature>
<dbReference type="Pfam" id="PF00271">
    <property type="entry name" value="Helicase_C"/>
    <property type="match status" value="1"/>
</dbReference>
<dbReference type="VEuPathDB" id="VectorBase:FBgn0037531"/>
<dbReference type="PROSITE" id="PS51192">
    <property type="entry name" value="HELICASE_ATP_BIND_1"/>
    <property type="match status" value="1"/>
</dbReference>
<evidence type="ECO:0000313" key="9">
    <source>
        <dbReference type="EMBL" id="AFH06293.1"/>
    </source>
</evidence>
<reference evidence="8" key="10">
    <citation type="journal article" date="2015" name="G3 (Bethesda)">
        <title>Gene Model Annotations for Drosophila melanogaster: Impact of High-Throughput Data.</title>
        <authorList>
            <consortium name="FlyBase Consortium"/>
            <person name="Matthews B.B."/>
            <person name="Dos Santos G."/>
            <person name="Crosby M.A."/>
            <person name="Emmert D.B."/>
            <person name="St Pierre S.E."/>
            <person name="Gramates L.S."/>
            <person name="Zhou P."/>
            <person name="Schroeder A.J."/>
            <person name="Falls K."/>
            <person name="Strelets V."/>
            <person name="Russo S.M."/>
            <person name="Gelbart W.M."/>
            <person name="null"/>
        </authorList>
    </citation>
    <scope>NUCLEOTIDE SEQUENCE</scope>
</reference>
<dbReference type="PROSITE" id="PS51194">
    <property type="entry name" value="HELICASE_CTER"/>
    <property type="match status" value="1"/>
</dbReference>
<keyword evidence="3" id="KW-0067">ATP-binding</keyword>
<dbReference type="CDD" id="cd18793">
    <property type="entry name" value="SF2_C_SNF"/>
    <property type="match status" value="1"/>
</dbReference>
<evidence type="ECO:0000256" key="2">
    <source>
        <dbReference type="ARBA" id="ARBA00022801"/>
    </source>
</evidence>
<proteinExistence type="predicted"/>
<reference evidence="8 11" key="5">
    <citation type="journal article" date="2002" name="Genome Biol.">
        <title>Heterochromatic sequences in a Drosophila whole-genome shotgun assembly.</title>
        <authorList>
            <person name="Hoskins R.A."/>
            <person name="Smith C.D."/>
            <person name="Carlson J.W."/>
            <person name="Carvalho A.B."/>
            <person name="Halpern A."/>
            <person name="Kaminker J.S."/>
            <person name="Kennedy C."/>
            <person name="Mungall C.J."/>
            <person name="Sullivan B.A."/>
            <person name="Sutton G.G."/>
            <person name="Yasuhara J.C."/>
            <person name="Wakimoto B.T."/>
            <person name="Myers E.W."/>
            <person name="Celniker S.E."/>
            <person name="Rubin G.M."/>
            <person name="Karpen G.H."/>
        </authorList>
    </citation>
    <scope>NUCLEOTIDE SEQUENCE [LARGE SCALE GENOMIC DNA]</scope>
    <source>
        <strain evidence="11">Berkeley</strain>
    </source>
</reference>
<dbReference type="PANTHER" id="PTHR45626:SF50">
    <property type="entry name" value="TRANSCRIPTION TERMINATION FACTOR 2"/>
    <property type="match status" value="1"/>
</dbReference>
<keyword evidence="1" id="KW-0547">Nucleotide-binding</keyword>
<dbReference type="RefSeq" id="NP_649751.2">
    <property type="nucleotide sequence ID" value="NM_141494.3"/>
</dbReference>